<organism evidence="1">
    <name type="scientific">Brachypodium distachyon</name>
    <name type="common">Purple false brome</name>
    <name type="synonym">Trachynia distachya</name>
    <dbReference type="NCBI Taxonomy" id="15368"/>
    <lineage>
        <taxon>Eukaryota</taxon>
        <taxon>Viridiplantae</taxon>
        <taxon>Streptophyta</taxon>
        <taxon>Embryophyta</taxon>
        <taxon>Tracheophyta</taxon>
        <taxon>Spermatophyta</taxon>
        <taxon>Magnoliopsida</taxon>
        <taxon>Liliopsida</taxon>
        <taxon>Poales</taxon>
        <taxon>Poaceae</taxon>
        <taxon>BOP clade</taxon>
        <taxon>Pooideae</taxon>
        <taxon>Stipodae</taxon>
        <taxon>Brachypodieae</taxon>
        <taxon>Brachypodium</taxon>
    </lineage>
</organism>
<dbReference type="Gene3D" id="3.60.10.10">
    <property type="entry name" value="Endonuclease/exonuclease/phosphatase"/>
    <property type="match status" value="1"/>
</dbReference>
<gene>
    <name evidence="1" type="ORF">BRADI_5g02787v3</name>
</gene>
<reference evidence="1 2" key="1">
    <citation type="journal article" date="2010" name="Nature">
        <title>Genome sequencing and analysis of the model grass Brachypodium distachyon.</title>
        <authorList>
            <consortium name="International Brachypodium Initiative"/>
        </authorList>
    </citation>
    <scope>NUCLEOTIDE SEQUENCE [LARGE SCALE GENOMIC DNA]</scope>
    <source>
        <strain evidence="1 2">Bd21</strain>
    </source>
</reference>
<dbReference type="EnsemblPlants" id="PNT60637">
    <property type="protein sequence ID" value="PNT60637"/>
    <property type="gene ID" value="BRADI_5g02787v3"/>
</dbReference>
<evidence type="ECO:0000313" key="2">
    <source>
        <dbReference type="EnsemblPlants" id="PNT60637"/>
    </source>
</evidence>
<evidence type="ECO:0008006" key="4">
    <source>
        <dbReference type="Google" id="ProtNLM"/>
    </source>
</evidence>
<dbReference type="AlphaFoldDB" id="A0A2K2CF34"/>
<dbReference type="InParanoid" id="A0A2K2CF34"/>
<proteinExistence type="predicted"/>
<evidence type="ECO:0000313" key="1">
    <source>
        <dbReference type="EMBL" id="PNT60637.1"/>
    </source>
</evidence>
<protein>
    <recommendedName>
        <fullName evidence="4">Endonuclease/exonuclease/phosphatase domain-containing protein</fullName>
    </recommendedName>
</protein>
<dbReference type="SUPFAM" id="SSF56219">
    <property type="entry name" value="DNase I-like"/>
    <property type="match status" value="1"/>
</dbReference>
<reference evidence="1" key="2">
    <citation type="submission" date="2017-06" db="EMBL/GenBank/DDBJ databases">
        <title>WGS assembly of Brachypodium distachyon.</title>
        <authorList>
            <consortium name="The International Brachypodium Initiative"/>
            <person name="Lucas S."/>
            <person name="Harmon-Smith M."/>
            <person name="Lail K."/>
            <person name="Tice H."/>
            <person name="Grimwood J."/>
            <person name="Bruce D."/>
            <person name="Barry K."/>
            <person name="Shu S."/>
            <person name="Lindquist E."/>
            <person name="Wang M."/>
            <person name="Pitluck S."/>
            <person name="Vogel J.P."/>
            <person name="Garvin D.F."/>
            <person name="Mockler T.C."/>
            <person name="Schmutz J."/>
            <person name="Rokhsar D."/>
            <person name="Bevan M.W."/>
        </authorList>
    </citation>
    <scope>NUCLEOTIDE SEQUENCE</scope>
    <source>
        <strain evidence="1">Bd21</strain>
    </source>
</reference>
<dbReference type="Gramene" id="PNT60637">
    <property type="protein sequence ID" value="PNT60637"/>
    <property type="gene ID" value="BRADI_5g02787v3"/>
</dbReference>
<dbReference type="InterPro" id="IPR036691">
    <property type="entry name" value="Endo/exonu/phosph_ase_sf"/>
</dbReference>
<sequence length="407" mass="45948">MILWDPDRFHGTVVDVGEFSLTVGDFNLIVAAEDKSSTNLNRRMMRHFRDALNSCLLKELKLVGRRFTWTNEQDSPVLVKLDRAFCDVAWDIRFSSTCLVPLATSPSDHCPLVIHCPEAIRWKRPFRFEAFWPHVTGFMGIVQNSWSRPCPLSCPHRNQIGSTKLQLTLTQETILLLDSAQEERQLLPHELNLWKSLKSRVLGLAVIERIRIKQRSHVNWLCLGDANSKFFHIKANGRRRRNCISSISDGQRVAVEHDQKEGIIWRFFQGLLGAPSDAAHSFDWAALGLPQVDLEGLDAPFSEEEVWQAISDSTLGHAPGPDGLSGSFFRAVWPAIKGDVLRAFGQLFFGNSSALESVNTSTIVLLAKRADASEVRDYRPISLMHSVAKLFMKVGVFRTIFCSCKTF</sequence>
<keyword evidence="3" id="KW-1185">Reference proteome</keyword>
<dbReference type="PANTHER" id="PTHR33710:SF48">
    <property type="entry name" value="OS02G0307075 PROTEIN"/>
    <property type="match status" value="1"/>
</dbReference>
<dbReference type="PANTHER" id="PTHR33710">
    <property type="entry name" value="BNAC02G09200D PROTEIN"/>
    <property type="match status" value="1"/>
</dbReference>
<dbReference type="OrthoDB" id="786283at2759"/>
<reference evidence="2" key="3">
    <citation type="submission" date="2018-08" db="UniProtKB">
        <authorList>
            <consortium name="EnsemblPlants"/>
        </authorList>
    </citation>
    <scope>IDENTIFICATION</scope>
    <source>
        <strain evidence="2">cv. Bd21</strain>
    </source>
</reference>
<dbReference type="Proteomes" id="UP000008810">
    <property type="component" value="Chromosome 5"/>
</dbReference>
<dbReference type="EMBL" id="CM000884">
    <property type="protein sequence ID" value="PNT60637.1"/>
    <property type="molecule type" value="Genomic_DNA"/>
</dbReference>
<evidence type="ECO:0000313" key="3">
    <source>
        <dbReference type="Proteomes" id="UP000008810"/>
    </source>
</evidence>
<accession>A0A2K2CF34</accession>
<name>A0A2K2CF34_BRADI</name>